<feature type="transmembrane region" description="Helical" evidence="1">
    <location>
        <begin position="101"/>
        <end position="121"/>
    </location>
</feature>
<keyword evidence="1" id="KW-0812">Transmembrane</keyword>
<dbReference type="EMBL" id="AAKQRN010000006">
    <property type="protein sequence ID" value="ECU6752222.1"/>
    <property type="molecule type" value="Genomic_DNA"/>
</dbReference>
<feature type="transmembrane region" description="Helical" evidence="1">
    <location>
        <begin position="15"/>
        <end position="33"/>
    </location>
</feature>
<accession>A0A606LY47</accession>
<sequence length="123" mass="14744">MKLSGKIIKVYHNNFFRFFFGIVMSSLICFLLIRNINNIHSIIFIKFLVALSGYIFFYYSAFSLVDIGIEGIHHFHIKYNNKNINKQPILSFMKHKHMISFSLKICITIFYFYMAIKFIIFEY</sequence>
<keyword evidence="1" id="KW-0472">Membrane</keyword>
<name>A0A606LY47_SALDE</name>
<gene>
    <name evidence="2" type="ORF">A6D66_08535</name>
</gene>
<feature type="transmembrane region" description="Helical" evidence="1">
    <location>
        <begin position="39"/>
        <end position="59"/>
    </location>
</feature>
<dbReference type="AlphaFoldDB" id="A0A606LY47"/>
<keyword evidence="1" id="KW-1133">Transmembrane helix</keyword>
<comment type="caution">
    <text evidence="2">The sequence shown here is derived from an EMBL/GenBank/DDBJ whole genome shotgun (WGS) entry which is preliminary data.</text>
</comment>
<evidence type="ECO:0000256" key="1">
    <source>
        <dbReference type="SAM" id="Phobius"/>
    </source>
</evidence>
<evidence type="ECO:0000313" key="2">
    <source>
        <dbReference type="EMBL" id="ECU6752222.1"/>
    </source>
</evidence>
<protein>
    <submittedName>
        <fullName evidence="2">Uncharacterized protein</fullName>
    </submittedName>
</protein>
<organism evidence="2">
    <name type="scientific">Salmonella derby</name>
    <dbReference type="NCBI Taxonomy" id="28144"/>
    <lineage>
        <taxon>Bacteria</taxon>
        <taxon>Pseudomonadati</taxon>
        <taxon>Pseudomonadota</taxon>
        <taxon>Gammaproteobacteria</taxon>
        <taxon>Enterobacterales</taxon>
        <taxon>Enterobacteriaceae</taxon>
        <taxon>Salmonella</taxon>
    </lineage>
</organism>
<reference evidence="2" key="1">
    <citation type="submission" date="2018-07" db="EMBL/GenBank/DDBJ databases">
        <authorList>
            <consortium name="NARMS: The National Antimicrobial Resistance Monitoring System"/>
        </authorList>
    </citation>
    <scope>NUCLEOTIDE SEQUENCE</scope>
    <source>
        <strain evidence="2">FSIS1606285</strain>
    </source>
</reference>
<proteinExistence type="predicted"/>